<evidence type="ECO:0000259" key="7">
    <source>
        <dbReference type="Pfam" id="PF00425"/>
    </source>
</evidence>
<dbReference type="InterPro" id="IPR004561">
    <property type="entry name" value="IsoChor_synthase"/>
</dbReference>
<dbReference type="EMBL" id="JACHIT010000002">
    <property type="protein sequence ID" value="MBB5917431.1"/>
    <property type="molecule type" value="Genomic_DNA"/>
</dbReference>
<dbReference type="RefSeq" id="WP_051162285.1">
    <property type="nucleotide sequence ID" value="NZ_JACHIT010000002.1"/>
</dbReference>
<protein>
    <recommendedName>
        <fullName evidence="3">isochorismate synthase</fullName>
        <ecNumber evidence="3">5.4.4.2</ecNumber>
    </recommendedName>
    <alternativeName>
        <fullName evidence="5">Isochorismate mutase</fullName>
    </alternativeName>
</protein>
<dbReference type="InterPro" id="IPR015890">
    <property type="entry name" value="Chorismate_C"/>
</dbReference>
<sequence length="410" mass="43446">MTIDTTRCADSALPQWISDIEASEFFLTTPRGTLLAADPVHEIDASGHTRLADLARAAHRLLTTRAVSPRPLLVGAVPFGDVAGARLAIAASVRWERSSVLPKDALPAPVSGVERAESTPGPVAYADGVRTVVERIARTDLRKVVLARALDIGTRTTIPVAALALRAAQGNPDAYVFATKLAPPGRAVRPTLIGASPELVIRKTGPEVVTNPLAGSASRSADPAEDRRRARALRRSAKDLHEHRIVIEAVADALRPYCAELRVPEPELVRTRTMWHLSTPIQGTLADPGVSSLELAAALHPTPAVCGTPTGAARELLAEIEGFDRRFYAGLTGWMDAAGDGEWILSLRCAEVTGAGARLYAGAGIVAGSDPGLELAETSGKLRTLLSVFGLEDLETRCTADVSDTLERSR</sequence>
<dbReference type="GO" id="GO:0009697">
    <property type="term" value="P:salicylic acid biosynthetic process"/>
    <property type="evidence" value="ECO:0007669"/>
    <property type="project" value="TreeGrafter"/>
</dbReference>
<dbReference type="SUPFAM" id="SSF56322">
    <property type="entry name" value="ADC synthase"/>
    <property type="match status" value="1"/>
</dbReference>
<feature type="domain" description="Chorismate-utilising enzyme C-terminal" evidence="7">
    <location>
        <begin position="124"/>
        <end position="381"/>
    </location>
</feature>
<gene>
    <name evidence="8" type="ORF">BJY24_006343</name>
</gene>
<feature type="region of interest" description="Disordered" evidence="6">
    <location>
        <begin position="211"/>
        <end position="230"/>
    </location>
</feature>
<evidence type="ECO:0000256" key="4">
    <source>
        <dbReference type="ARBA" id="ARBA00023235"/>
    </source>
</evidence>
<keyword evidence="9" id="KW-1185">Reference proteome</keyword>
<dbReference type="PANTHER" id="PTHR42839:SF2">
    <property type="entry name" value="ISOCHORISMATE SYNTHASE ENTC"/>
    <property type="match status" value="1"/>
</dbReference>
<dbReference type="Gene3D" id="3.60.120.10">
    <property type="entry name" value="Anthranilate synthase"/>
    <property type="match status" value="1"/>
</dbReference>
<evidence type="ECO:0000313" key="9">
    <source>
        <dbReference type="Proteomes" id="UP000540412"/>
    </source>
</evidence>
<dbReference type="AlphaFoldDB" id="A0A7W9ULD2"/>
<evidence type="ECO:0000256" key="3">
    <source>
        <dbReference type="ARBA" id="ARBA00012824"/>
    </source>
</evidence>
<organism evidence="8 9">
    <name type="scientific">Nocardia transvalensis</name>
    <dbReference type="NCBI Taxonomy" id="37333"/>
    <lineage>
        <taxon>Bacteria</taxon>
        <taxon>Bacillati</taxon>
        <taxon>Actinomycetota</taxon>
        <taxon>Actinomycetes</taxon>
        <taxon>Mycobacteriales</taxon>
        <taxon>Nocardiaceae</taxon>
        <taxon>Nocardia</taxon>
    </lineage>
</organism>
<dbReference type="Proteomes" id="UP000540412">
    <property type="component" value="Unassembled WGS sequence"/>
</dbReference>
<evidence type="ECO:0000313" key="8">
    <source>
        <dbReference type="EMBL" id="MBB5917431.1"/>
    </source>
</evidence>
<comment type="caution">
    <text evidence="8">The sequence shown here is derived from an EMBL/GenBank/DDBJ whole genome shotgun (WGS) entry which is preliminary data.</text>
</comment>
<dbReference type="NCBIfam" id="TIGR00543">
    <property type="entry name" value="isochor_syn"/>
    <property type="match status" value="1"/>
</dbReference>
<name>A0A7W9ULD2_9NOCA</name>
<accession>A0A7W9ULD2</accession>
<comment type="catalytic activity">
    <reaction evidence="1">
        <text>chorismate = isochorismate</text>
        <dbReference type="Rhea" id="RHEA:18985"/>
        <dbReference type="ChEBI" id="CHEBI:29748"/>
        <dbReference type="ChEBI" id="CHEBI:29780"/>
        <dbReference type="EC" id="5.4.4.2"/>
    </reaction>
</comment>
<dbReference type="Pfam" id="PF00425">
    <property type="entry name" value="Chorismate_bind"/>
    <property type="match status" value="1"/>
</dbReference>
<dbReference type="GO" id="GO:0008909">
    <property type="term" value="F:isochorismate synthase activity"/>
    <property type="evidence" value="ECO:0007669"/>
    <property type="project" value="UniProtKB-EC"/>
</dbReference>
<dbReference type="InterPro" id="IPR005801">
    <property type="entry name" value="ADC_synthase"/>
</dbReference>
<evidence type="ECO:0000256" key="6">
    <source>
        <dbReference type="SAM" id="MobiDB-lite"/>
    </source>
</evidence>
<comment type="similarity">
    <text evidence="2">Belongs to the isochorismate synthase family.</text>
</comment>
<reference evidence="8 9" key="1">
    <citation type="submission" date="2020-08" db="EMBL/GenBank/DDBJ databases">
        <title>Sequencing the genomes of 1000 actinobacteria strains.</title>
        <authorList>
            <person name="Klenk H.-P."/>
        </authorList>
    </citation>
    <scope>NUCLEOTIDE SEQUENCE [LARGE SCALE GENOMIC DNA]</scope>
    <source>
        <strain evidence="8 9">DSM 43582</strain>
    </source>
</reference>
<evidence type="ECO:0000256" key="5">
    <source>
        <dbReference type="ARBA" id="ARBA00041564"/>
    </source>
</evidence>
<dbReference type="EC" id="5.4.4.2" evidence="3"/>
<keyword evidence="4 8" id="KW-0413">Isomerase</keyword>
<evidence type="ECO:0000256" key="1">
    <source>
        <dbReference type="ARBA" id="ARBA00000799"/>
    </source>
</evidence>
<proteinExistence type="inferred from homology"/>
<dbReference type="PANTHER" id="PTHR42839">
    <property type="entry name" value="ISOCHORISMATE SYNTHASE ENTC"/>
    <property type="match status" value="1"/>
</dbReference>
<evidence type="ECO:0000256" key="2">
    <source>
        <dbReference type="ARBA" id="ARBA00005297"/>
    </source>
</evidence>